<dbReference type="Proteomes" id="UP000694680">
    <property type="component" value="Chromosome 6"/>
</dbReference>
<dbReference type="Gene3D" id="3.10.100.10">
    <property type="entry name" value="Mannose-Binding Protein A, subunit A"/>
    <property type="match status" value="1"/>
</dbReference>
<dbReference type="InterPro" id="IPR016187">
    <property type="entry name" value="CTDL_fold"/>
</dbReference>
<reference evidence="2" key="1">
    <citation type="submission" date="2020-06" db="EMBL/GenBank/DDBJ databases">
        <authorList>
            <consortium name="Wellcome Sanger Institute Data Sharing"/>
        </authorList>
    </citation>
    <scope>NUCLEOTIDE SEQUENCE [LARGE SCALE GENOMIC DNA]</scope>
</reference>
<reference evidence="2" key="2">
    <citation type="submission" date="2025-08" db="UniProtKB">
        <authorList>
            <consortium name="Ensembl"/>
        </authorList>
    </citation>
    <scope>IDENTIFICATION</scope>
</reference>
<evidence type="ECO:0000256" key="1">
    <source>
        <dbReference type="SAM" id="Phobius"/>
    </source>
</evidence>
<proteinExistence type="predicted"/>
<keyword evidence="3" id="KW-1185">Reference proteome</keyword>
<dbReference type="InterPro" id="IPR016186">
    <property type="entry name" value="C-type_lectin-like/link_sf"/>
</dbReference>
<evidence type="ECO:0008006" key="4">
    <source>
        <dbReference type="Google" id="ProtNLM"/>
    </source>
</evidence>
<keyword evidence="1" id="KW-0472">Membrane</keyword>
<keyword evidence="1" id="KW-1133">Transmembrane helix</keyword>
<sequence length="101" mass="11505">CLVFGSRLVFLLSMYSFTVNLCIFLSYSHCSVGWLANGRSCYSVRRAERTWSVAQRTCSSLISGGHLADLKIPEDRLLHSKTFKEYLQSFTATNYCTHKPK</sequence>
<feature type="transmembrane region" description="Helical" evidence="1">
    <location>
        <begin position="12"/>
        <end position="36"/>
    </location>
</feature>
<accession>A0A8C5G398</accession>
<evidence type="ECO:0000313" key="2">
    <source>
        <dbReference type="Ensembl" id="ENSGWIP00000011576.1"/>
    </source>
</evidence>
<name>A0A8C5G398_GOUWI</name>
<evidence type="ECO:0000313" key="3">
    <source>
        <dbReference type="Proteomes" id="UP000694680"/>
    </source>
</evidence>
<dbReference type="Ensembl" id="ENSGWIT00000012941.1">
    <property type="protein sequence ID" value="ENSGWIP00000011576.1"/>
    <property type="gene ID" value="ENSGWIG00000006816.1"/>
</dbReference>
<protein>
    <recommendedName>
        <fullName evidence="4">C-type lectin domain-containing protein</fullName>
    </recommendedName>
</protein>
<dbReference type="AlphaFoldDB" id="A0A8C5G398"/>
<reference evidence="2" key="3">
    <citation type="submission" date="2025-09" db="UniProtKB">
        <authorList>
            <consortium name="Ensembl"/>
        </authorList>
    </citation>
    <scope>IDENTIFICATION</scope>
</reference>
<keyword evidence="1" id="KW-0812">Transmembrane</keyword>
<organism evidence="2 3">
    <name type="scientific">Gouania willdenowi</name>
    <name type="common">Blunt-snouted clingfish</name>
    <name type="synonym">Lepadogaster willdenowi</name>
    <dbReference type="NCBI Taxonomy" id="441366"/>
    <lineage>
        <taxon>Eukaryota</taxon>
        <taxon>Metazoa</taxon>
        <taxon>Chordata</taxon>
        <taxon>Craniata</taxon>
        <taxon>Vertebrata</taxon>
        <taxon>Euteleostomi</taxon>
        <taxon>Actinopterygii</taxon>
        <taxon>Neopterygii</taxon>
        <taxon>Teleostei</taxon>
        <taxon>Neoteleostei</taxon>
        <taxon>Acanthomorphata</taxon>
        <taxon>Ovalentaria</taxon>
        <taxon>Blenniimorphae</taxon>
        <taxon>Blenniiformes</taxon>
        <taxon>Gobiesocoidei</taxon>
        <taxon>Gobiesocidae</taxon>
        <taxon>Gobiesocinae</taxon>
        <taxon>Gouania</taxon>
    </lineage>
</organism>
<dbReference type="SUPFAM" id="SSF56436">
    <property type="entry name" value="C-type lectin-like"/>
    <property type="match status" value="1"/>
</dbReference>